<feature type="region of interest" description="Disordered" evidence="10">
    <location>
        <begin position="164"/>
        <end position="183"/>
    </location>
</feature>
<dbReference type="STRING" id="4529.A0A0E0P927"/>
<keyword evidence="3 11" id="KW-0812">Transmembrane</keyword>
<evidence type="ECO:0000256" key="7">
    <source>
        <dbReference type="ARBA" id="ARBA00023136"/>
    </source>
</evidence>
<dbReference type="OMA" id="DYALCTL"/>
<keyword evidence="14" id="KW-1185">Reference proteome</keyword>
<dbReference type="GO" id="GO:0016740">
    <property type="term" value="F:transferase activity"/>
    <property type="evidence" value="ECO:0007669"/>
    <property type="project" value="UniProtKB-KW"/>
</dbReference>
<dbReference type="Proteomes" id="UP000008022">
    <property type="component" value="Unassembled WGS sequence"/>
</dbReference>
<proteinExistence type="inferred from homology"/>
<feature type="domain" description="RING-type" evidence="12">
    <location>
        <begin position="116"/>
        <end position="158"/>
    </location>
</feature>
<keyword evidence="6 11" id="KW-1133">Transmembrane helix</keyword>
<organism evidence="13 14">
    <name type="scientific">Oryza rufipogon</name>
    <name type="common">Brownbeard rice</name>
    <name type="synonym">Asian wild rice</name>
    <dbReference type="NCBI Taxonomy" id="4529"/>
    <lineage>
        <taxon>Eukaryota</taxon>
        <taxon>Viridiplantae</taxon>
        <taxon>Streptophyta</taxon>
        <taxon>Embryophyta</taxon>
        <taxon>Tracheophyta</taxon>
        <taxon>Spermatophyta</taxon>
        <taxon>Magnoliopsida</taxon>
        <taxon>Liliopsida</taxon>
        <taxon>Poales</taxon>
        <taxon>Poaceae</taxon>
        <taxon>BOP clade</taxon>
        <taxon>Oryzoideae</taxon>
        <taxon>Oryzeae</taxon>
        <taxon>Oryzinae</taxon>
        <taxon>Oryza</taxon>
    </lineage>
</organism>
<name>A0A0E0P927_ORYRU</name>
<sequence length="270" mass="29097">MYSRRILLHTPFSGQPSGPSQPVSGATIVEGGSPGSNFDANIVMILAVLLCALICALGLNSIVRCALRCSSRMVVDPEPSRVTRLAQSGLRRKALRSMPILLYSTGLKLNTVSPMCAICLSDFEDGEHVRVLPKCNHGFHVRCIDRWLLARSTCPTCRQSLFGAPQKASGCSESEGSQAEPAPARPVLAPLRPEVLHQQSTIMLVGNQALVAKVQVSGTSIFSCNYREIRALLSECIVVIYVPELTGGSTADYALCTLAILCCLLQKLER</sequence>
<evidence type="ECO:0000256" key="5">
    <source>
        <dbReference type="ARBA" id="ARBA00022833"/>
    </source>
</evidence>
<keyword evidence="9" id="KW-0863">Zinc-finger</keyword>
<dbReference type="PANTHER" id="PTHR46905">
    <property type="entry name" value="RING-H2 FINGER PROTEIN ATL78"/>
    <property type="match status" value="1"/>
</dbReference>
<dbReference type="GO" id="GO:0016567">
    <property type="term" value="P:protein ubiquitination"/>
    <property type="evidence" value="ECO:0007669"/>
    <property type="project" value="InterPro"/>
</dbReference>
<dbReference type="HOGENOM" id="CLU_013137_9_0_1"/>
<evidence type="ECO:0000256" key="6">
    <source>
        <dbReference type="ARBA" id="ARBA00022989"/>
    </source>
</evidence>
<evidence type="ECO:0000256" key="1">
    <source>
        <dbReference type="ARBA" id="ARBA00004167"/>
    </source>
</evidence>
<evidence type="ECO:0000256" key="3">
    <source>
        <dbReference type="ARBA" id="ARBA00022692"/>
    </source>
</evidence>
<dbReference type="PROSITE" id="PS50089">
    <property type="entry name" value="ZF_RING_2"/>
    <property type="match status" value="1"/>
</dbReference>
<dbReference type="Pfam" id="PF13639">
    <property type="entry name" value="zf-RING_2"/>
    <property type="match status" value="1"/>
</dbReference>
<keyword evidence="5" id="KW-0862">Zinc</keyword>
<keyword evidence="4" id="KW-0479">Metal-binding</keyword>
<reference evidence="13" key="2">
    <citation type="submission" date="2015-06" db="UniProtKB">
        <authorList>
            <consortium name="EnsemblPlants"/>
        </authorList>
    </citation>
    <scope>IDENTIFICATION</scope>
</reference>
<evidence type="ECO:0000313" key="14">
    <source>
        <dbReference type="Proteomes" id="UP000008022"/>
    </source>
</evidence>
<dbReference type="FunFam" id="3.30.40.10:FF:000404">
    <property type="entry name" value="RING-H2 finger protein ATL72-like"/>
    <property type="match status" value="1"/>
</dbReference>
<dbReference type="GO" id="GO:0008270">
    <property type="term" value="F:zinc ion binding"/>
    <property type="evidence" value="ECO:0007669"/>
    <property type="project" value="UniProtKB-KW"/>
</dbReference>
<evidence type="ECO:0000256" key="9">
    <source>
        <dbReference type="PROSITE-ProRule" id="PRU00175"/>
    </source>
</evidence>
<dbReference type="SUPFAM" id="SSF57850">
    <property type="entry name" value="RING/U-box"/>
    <property type="match status" value="1"/>
</dbReference>
<evidence type="ECO:0000256" key="11">
    <source>
        <dbReference type="SAM" id="Phobius"/>
    </source>
</evidence>
<dbReference type="InterPro" id="IPR013083">
    <property type="entry name" value="Znf_RING/FYVE/PHD"/>
</dbReference>
<dbReference type="PANTHER" id="PTHR46905:SF7">
    <property type="entry name" value="RING-H2 FINGER PROTEIN ATL78"/>
    <property type="match status" value="1"/>
</dbReference>
<keyword evidence="2" id="KW-0808">Transferase</keyword>
<evidence type="ECO:0000256" key="8">
    <source>
        <dbReference type="ARBA" id="ARBA00024209"/>
    </source>
</evidence>
<dbReference type="CDD" id="cd16461">
    <property type="entry name" value="RING-H2_EL5-like"/>
    <property type="match status" value="1"/>
</dbReference>
<evidence type="ECO:0000313" key="13">
    <source>
        <dbReference type="EnsemblPlants" id="ORUFI04G13570.1"/>
    </source>
</evidence>
<reference evidence="14" key="1">
    <citation type="submission" date="2013-06" db="EMBL/GenBank/DDBJ databases">
        <authorList>
            <person name="Zhao Q."/>
        </authorList>
    </citation>
    <scope>NUCLEOTIDE SEQUENCE</scope>
    <source>
        <strain evidence="14">cv. W1943</strain>
    </source>
</reference>
<dbReference type="AlphaFoldDB" id="A0A0E0P927"/>
<dbReference type="EnsemblPlants" id="ORUFI04G13570.1">
    <property type="protein sequence ID" value="ORUFI04G13570.1"/>
    <property type="gene ID" value="ORUFI04G13570"/>
</dbReference>
<dbReference type="SMART" id="SM00184">
    <property type="entry name" value="RING"/>
    <property type="match status" value="1"/>
</dbReference>
<dbReference type="eggNOG" id="KOG0800">
    <property type="taxonomic scope" value="Eukaryota"/>
</dbReference>
<evidence type="ECO:0000256" key="2">
    <source>
        <dbReference type="ARBA" id="ARBA00022679"/>
    </source>
</evidence>
<accession>A0A0E0P927</accession>
<evidence type="ECO:0000256" key="4">
    <source>
        <dbReference type="ARBA" id="ARBA00022723"/>
    </source>
</evidence>
<dbReference type="InterPro" id="IPR044602">
    <property type="entry name" value="ATL10/ATL72-79-like"/>
</dbReference>
<dbReference type="InterPro" id="IPR001841">
    <property type="entry name" value="Znf_RING"/>
</dbReference>
<comment type="similarity">
    <text evidence="8">Belongs to the RING-type zinc finger family. ATL subfamily.</text>
</comment>
<feature type="transmembrane region" description="Helical" evidence="11">
    <location>
        <begin position="41"/>
        <end position="63"/>
    </location>
</feature>
<comment type="subcellular location">
    <subcellularLocation>
        <location evidence="1">Membrane</location>
        <topology evidence="1">Single-pass membrane protein</topology>
    </subcellularLocation>
</comment>
<dbReference type="Gramene" id="ORUFI04G13570.1">
    <property type="protein sequence ID" value="ORUFI04G13570.1"/>
    <property type="gene ID" value="ORUFI04G13570"/>
</dbReference>
<evidence type="ECO:0000256" key="10">
    <source>
        <dbReference type="SAM" id="MobiDB-lite"/>
    </source>
</evidence>
<keyword evidence="7 11" id="KW-0472">Membrane</keyword>
<evidence type="ECO:0000259" key="12">
    <source>
        <dbReference type="PROSITE" id="PS50089"/>
    </source>
</evidence>
<dbReference type="GO" id="GO:0016020">
    <property type="term" value="C:membrane"/>
    <property type="evidence" value="ECO:0007669"/>
    <property type="project" value="UniProtKB-SubCell"/>
</dbReference>
<protein>
    <recommendedName>
        <fullName evidence="12">RING-type domain-containing protein</fullName>
    </recommendedName>
</protein>
<dbReference type="Gene3D" id="3.30.40.10">
    <property type="entry name" value="Zinc/RING finger domain, C3HC4 (zinc finger)"/>
    <property type="match status" value="1"/>
</dbReference>